<evidence type="ECO:0008006" key="3">
    <source>
        <dbReference type="Google" id="ProtNLM"/>
    </source>
</evidence>
<dbReference type="EMBL" id="BAAALT010000176">
    <property type="protein sequence ID" value="GAA1820743.1"/>
    <property type="molecule type" value="Genomic_DNA"/>
</dbReference>
<proteinExistence type="predicted"/>
<comment type="caution">
    <text evidence="1">The sequence shown here is derived from an EMBL/GenBank/DDBJ whole genome shotgun (WGS) entry which is preliminary data.</text>
</comment>
<dbReference type="Proteomes" id="UP001500218">
    <property type="component" value="Unassembled WGS sequence"/>
</dbReference>
<reference evidence="2" key="1">
    <citation type="journal article" date="2019" name="Int. J. Syst. Evol. Microbiol.">
        <title>The Global Catalogue of Microorganisms (GCM) 10K type strain sequencing project: providing services to taxonomists for standard genome sequencing and annotation.</title>
        <authorList>
            <consortium name="The Broad Institute Genomics Platform"/>
            <consortium name="The Broad Institute Genome Sequencing Center for Infectious Disease"/>
            <person name="Wu L."/>
            <person name="Ma J."/>
        </authorList>
    </citation>
    <scope>NUCLEOTIDE SEQUENCE [LARGE SCALE GENOMIC DNA]</scope>
    <source>
        <strain evidence="2">JCM 13250</strain>
    </source>
</reference>
<organism evidence="1 2">
    <name type="scientific">Luedemannella flava</name>
    <dbReference type="NCBI Taxonomy" id="349316"/>
    <lineage>
        <taxon>Bacteria</taxon>
        <taxon>Bacillati</taxon>
        <taxon>Actinomycetota</taxon>
        <taxon>Actinomycetes</taxon>
        <taxon>Micromonosporales</taxon>
        <taxon>Micromonosporaceae</taxon>
        <taxon>Luedemannella</taxon>
    </lineage>
</organism>
<gene>
    <name evidence="1" type="ORF">GCM10009682_46180</name>
</gene>
<evidence type="ECO:0000313" key="2">
    <source>
        <dbReference type="Proteomes" id="UP001500218"/>
    </source>
</evidence>
<keyword evidence="2" id="KW-1185">Reference proteome</keyword>
<sequence>MNDLYHKVWCESLLSLTSSDEIDETADTLRRVADDLEDLPEKKIEDAINVDAVDVMHALEQPARMADNEVETDR</sequence>
<accession>A0ABP4YQ84</accession>
<protein>
    <recommendedName>
        <fullName evidence="3">DUF768 domain-containing protein</fullName>
    </recommendedName>
</protein>
<evidence type="ECO:0000313" key="1">
    <source>
        <dbReference type="EMBL" id="GAA1820743.1"/>
    </source>
</evidence>
<name>A0ABP4YQ84_9ACTN</name>